<name>A0A9D3WV52_9SAUR</name>
<dbReference type="EMBL" id="JAHDVG010000486">
    <property type="protein sequence ID" value="KAH1167410.1"/>
    <property type="molecule type" value="Genomic_DNA"/>
</dbReference>
<keyword evidence="1" id="KW-0732">Signal</keyword>
<organism evidence="2 3">
    <name type="scientific">Mauremys mutica</name>
    <name type="common">yellowpond turtle</name>
    <dbReference type="NCBI Taxonomy" id="74926"/>
    <lineage>
        <taxon>Eukaryota</taxon>
        <taxon>Metazoa</taxon>
        <taxon>Chordata</taxon>
        <taxon>Craniata</taxon>
        <taxon>Vertebrata</taxon>
        <taxon>Euteleostomi</taxon>
        <taxon>Archelosauria</taxon>
        <taxon>Testudinata</taxon>
        <taxon>Testudines</taxon>
        <taxon>Cryptodira</taxon>
        <taxon>Durocryptodira</taxon>
        <taxon>Testudinoidea</taxon>
        <taxon>Geoemydidae</taxon>
        <taxon>Geoemydinae</taxon>
        <taxon>Mauremys</taxon>
    </lineage>
</organism>
<sequence length="129" mass="15386">MALRNRILAQWIWMMQAFQSVTCNNGSVWRMIHLFGPLISLVRLVAKEDFKKKEQREWNTDFTYVCVYTEVCVYTGTCIYNYIYLNNYILPSNYGQKWPFCFFSSLIINHFYNRKGPNYMIQICTAASK</sequence>
<protein>
    <submittedName>
        <fullName evidence="2">Uncharacterized protein</fullName>
    </submittedName>
</protein>
<feature type="chain" id="PRO_5039116267" evidence="1">
    <location>
        <begin position="24"/>
        <end position="129"/>
    </location>
</feature>
<gene>
    <name evidence="2" type="ORF">KIL84_002893</name>
</gene>
<evidence type="ECO:0000313" key="3">
    <source>
        <dbReference type="Proteomes" id="UP000827986"/>
    </source>
</evidence>
<evidence type="ECO:0000313" key="2">
    <source>
        <dbReference type="EMBL" id="KAH1167410.1"/>
    </source>
</evidence>
<evidence type="ECO:0000256" key="1">
    <source>
        <dbReference type="SAM" id="SignalP"/>
    </source>
</evidence>
<keyword evidence="3" id="KW-1185">Reference proteome</keyword>
<comment type="caution">
    <text evidence="2">The sequence shown here is derived from an EMBL/GenBank/DDBJ whole genome shotgun (WGS) entry which is preliminary data.</text>
</comment>
<reference evidence="2" key="1">
    <citation type="submission" date="2021-09" db="EMBL/GenBank/DDBJ databases">
        <title>The genome of Mauremys mutica provides insights into the evolution of semi-aquatic lifestyle.</title>
        <authorList>
            <person name="Gong S."/>
            <person name="Gao Y."/>
        </authorList>
    </citation>
    <scope>NUCLEOTIDE SEQUENCE</scope>
    <source>
        <strain evidence="2">MM-2020</strain>
        <tissue evidence="2">Muscle</tissue>
    </source>
</reference>
<dbReference type="AlphaFoldDB" id="A0A9D3WV52"/>
<dbReference type="Proteomes" id="UP000827986">
    <property type="component" value="Unassembled WGS sequence"/>
</dbReference>
<accession>A0A9D3WV52</accession>
<feature type="signal peptide" evidence="1">
    <location>
        <begin position="1"/>
        <end position="23"/>
    </location>
</feature>
<proteinExistence type="predicted"/>